<gene>
    <name evidence="1" type="ORF">Tco025E_02382</name>
</gene>
<protein>
    <submittedName>
        <fullName evidence="1">Uncharacterized protein</fullName>
    </submittedName>
</protein>
<evidence type="ECO:0000313" key="1">
    <source>
        <dbReference type="EMBL" id="RNF24702.1"/>
    </source>
</evidence>
<organism evidence="1 2">
    <name type="scientific">Trypanosoma conorhini</name>
    <dbReference type="NCBI Taxonomy" id="83891"/>
    <lineage>
        <taxon>Eukaryota</taxon>
        <taxon>Discoba</taxon>
        <taxon>Euglenozoa</taxon>
        <taxon>Kinetoplastea</taxon>
        <taxon>Metakinetoplastina</taxon>
        <taxon>Trypanosomatida</taxon>
        <taxon>Trypanosomatidae</taxon>
        <taxon>Trypanosoma</taxon>
    </lineage>
</organism>
<dbReference type="AlphaFoldDB" id="A0A422Q444"/>
<dbReference type="GeneID" id="40315993"/>
<proteinExistence type="predicted"/>
<comment type="caution">
    <text evidence="1">The sequence shown here is derived from an EMBL/GenBank/DDBJ whole genome shotgun (WGS) entry which is preliminary data.</text>
</comment>
<dbReference type="RefSeq" id="XP_029230549.1">
    <property type="nucleotide sequence ID" value="XM_029369309.1"/>
</dbReference>
<sequence>MSRLAQPNSSRIKPRGRTRRALVVLATALGLLLWILVALRLQYGGDGATAETPVETSLTPAARSRVPTAAFSTTATISAGSGKSYPMFLTGNMARAVNSIVLPYRYPMHRHLPTNRSAVAAAIQEKQVRRQAGCWATAHASPLFPAPTTHASATLRSVRLEAADVMLQQEYFLRVKRRQTL</sequence>
<name>A0A422Q444_9TRYP</name>
<dbReference type="EMBL" id="MKKU01000095">
    <property type="protein sequence ID" value="RNF24702.1"/>
    <property type="molecule type" value="Genomic_DNA"/>
</dbReference>
<accession>A0A422Q444</accession>
<reference evidence="1 2" key="1">
    <citation type="journal article" date="2018" name="BMC Genomics">
        <title>Genomic comparison of Trypanosoma conorhini and Trypanosoma rangeli to Trypanosoma cruzi strains of high and low virulence.</title>
        <authorList>
            <person name="Bradwell K.R."/>
            <person name="Koparde V.N."/>
            <person name="Matveyev A.V."/>
            <person name="Serrano M.G."/>
            <person name="Alves J.M."/>
            <person name="Parikh H."/>
            <person name="Huang B."/>
            <person name="Lee V."/>
            <person name="Espinosa-Alvarez O."/>
            <person name="Ortiz P.A."/>
            <person name="Costa-Martins A.G."/>
            <person name="Teixeira M.M."/>
            <person name="Buck G.A."/>
        </authorList>
    </citation>
    <scope>NUCLEOTIDE SEQUENCE [LARGE SCALE GENOMIC DNA]</scope>
    <source>
        <strain evidence="1 2">025E</strain>
    </source>
</reference>
<dbReference type="Proteomes" id="UP000284403">
    <property type="component" value="Unassembled WGS sequence"/>
</dbReference>
<keyword evidence="2" id="KW-1185">Reference proteome</keyword>
<evidence type="ECO:0000313" key="2">
    <source>
        <dbReference type="Proteomes" id="UP000284403"/>
    </source>
</evidence>